<feature type="transmembrane region" description="Helical" evidence="13">
    <location>
        <begin position="23"/>
        <end position="42"/>
    </location>
</feature>
<dbReference type="GO" id="GO:0005886">
    <property type="term" value="C:plasma membrane"/>
    <property type="evidence" value="ECO:0007669"/>
    <property type="project" value="TreeGrafter"/>
</dbReference>
<reference evidence="15 16" key="1">
    <citation type="submission" date="2011-08" db="EMBL/GenBank/DDBJ databases">
        <title>The Genome Sequence of Clostridium hathewayi WAL-18680.</title>
        <authorList>
            <consortium name="The Broad Institute Genome Sequencing Platform"/>
            <person name="Earl A."/>
            <person name="Ward D."/>
            <person name="Feldgarden M."/>
            <person name="Gevers D."/>
            <person name="Finegold S.M."/>
            <person name="Summanen P.H."/>
            <person name="Molitoris D.R."/>
            <person name="Song M."/>
            <person name="Daigneault M."/>
            <person name="Allen-Vercoe E."/>
            <person name="Young S.K."/>
            <person name="Zeng Q."/>
            <person name="Gargeya S."/>
            <person name="Fitzgerald M."/>
            <person name="Haas B."/>
            <person name="Abouelleil A."/>
            <person name="Alvarado L."/>
            <person name="Arachchi H.M."/>
            <person name="Berlin A."/>
            <person name="Brown A."/>
            <person name="Chapman S.B."/>
            <person name="Chen Z."/>
            <person name="Dunbar C."/>
            <person name="Freedman E."/>
            <person name="Gearin G."/>
            <person name="Gellesch M."/>
            <person name="Goldberg J."/>
            <person name="Griggs A."/>
            <person name="Gujja S."/>
            <person name="Heiman D."/>
            <person name="Howarth C."/>
            <person name="Larson L."/>
            <person name="Lui A."/>
            <person name="MacDonald P.J.P."/>
            <person name="Montmayeur A."/>
            <person name="Murphy C."/>
            <person name="Neiman D."/>
            <person name="Pearson M."/>
            <person name="Priest M."/>
            <person name="Roberts A."/>
            <person name="Saif S."/>
            <person name="Shea T."/>
            <person name="Shenoy N."/>
            <person name="Sisk P."/>
            <person name="Stolte C."/>
            <person name="Sykes S."/>
            <person name="Wortman J."/>
            <person name="Nusbaum C."/>
            <person name="Birren B."/>
        </authorList>
    </citation>
    <scope>NUCLEOTIDE SEQUENCE [LARGE SCALE GENOMIC DNA]</scope>
    <source>
        <strain evidence="15 16">WAL-18680</strain>
    </source>
</reference>
<keyword evidence="6 13" id="KW-0812">Transmembrane</keyword>
<evidence type="ECO:0000256" key="3">
    <source>
        <dbReference type="ARBA" id="ARBA00012438"/>
    </source>
</evidence>
<keyword evidence="5" id="KW-0808">Transferase</keyword>
<keyword evidence="8" id="KW-0418">Kinase</keyword>
<accession>G5IJU2</accession>
<dbReference type="PRINTS" id="PR00344">
    <property type="entry name" value="BCTRLSENSOR"/>
</dbReference>
<evidence type="ECO:0000256" key="13">
    <source>
        <dbReference type="SAM" id="Phobius"/>
    </source>
</evidence>
<comment type="subcellular location">
    <subcellularLocation>
        <location evidence="2">Membrane</location>
        <topology evidence="2">Multi-pass membrane protein</topology>
    </subcellularLocation>
</comment>
<dbReference type="GO" id="GO:0000155">
    <property type="term" value="F:phosphorelay sensor kinase activity"/>
    <property type="evidence" value="ECO:0007669"/>
    <property type="project" value="InterPro"/>
</dbReference>
<keyword evidence="4" id="KW-0597">Phosphoprotein</keyword>
<keyword evidence="16" id="KW-1185">Reference proteome</keyword>
<dbReference type="InterPro" id="IPR036097">
    <property type="entry name" value="HisK_dim/P_sf"/>
</dbReference>
<evidence type="ECO:0000256" key="5">
    <source>
        <dbReference type="ARBA" id="ARBA00022679"/>
    </source>
</evidence>
<feature type="transmembrane region" description="Helical" evidence="13">
    <location>
        <begin position="96"/>
        <end position="115"/>
    </location>
</feature>
<dbReference type="PATRIC" id="fig|742737.3.peg.3751"/>
<evidence type="ECO:0000256" key="2">
    <source>
        <dbReference type="ARBA" id="ARBA00004141"/>
    </source>
</evidence>
<dbReference type="PROSITE" id="PS50109">
    <property type="entry name" value="HIS_KIN"/>
    <property type="match status" value="1"/>
</dbReference>
<keyword evidence="11" id="KW-0902">Two-component regulatory system</keyword>
<dbReference type="SMART" id="SM00388">
    <property type="entry name" value="HisKA"/>
    <property type="match status" value="1"/>
</dbReference>
<dbReference type="CDD" id="cd00075">
    <property type="entry name" value="HATPase"/>
    <property type="match status" value="1"/>
</dbReference>
<evidence type="ECO:0000256" key="6">
    <source>
        <dbReference type="ARBA" id="ARBA00022692"/>
    </source>
</evidence>
<evidence type="ECO:0000259" key="14">
    <source>
        <dbReference type="PROSITE" id="PS50109"/>
    </source>
</evidence>
<dbReference type="OrthoDB" id="9806130at2"/>
<dbReference type="InterPro" id="IPR003661">
    <property type="entry name" value="HisK_dim/P_dom"/>
</dbReference>
<dbReference type="EMBL" id="ADLN01000104">
    <property type="protein sequence ID" value="EHI58312.1"/>
    <property type="molecule type" value="Genomic_DNA"/>
</dbReference>
<feature type="transmembrane region" description="Helical" evidence="13">
    <location>
        <begin position="48"/>
        <end position="66"/>
    </location>
</feature>
<dbReference type="InterPro" id="IPR003594">
    <property type="entry name" value="HATPase_dom"/>
</dbReference>
<feature type="transmembrane region" description="Helical" evidence="13">
    <location>
        <begin position="73"/>
        <end position="90"/>
    </location>
</feature>
<dbReference type="Gene3D" id="1.10.287.130">
    <property type="match status" value="1"/>
</dbReference>
<dbReference type="FunFam" id="3.30.565.10:FF:000006">
    <property type="entry name" value="Sensor histidine kinase WalK"/>
    <property type="match status" value="1"/>
</dbReference>
<evidence type="ECO:0000256" key="11">
    <source>
        <dbReference type="ARBA" id="ARBA00023012"/>
    </source>
</evidence>
<feature type="domain" description="Histidine kinase" evidence="14">
    <location>
        <begin position="296"/>
        <end position="513"/>
    </location>
</feature>
<dbReference type="InterPro" id="IPR052023">
    <property type="entry name" value="Histidine_kinase_KdpD"/>
</dbReference>
<dbReference type="SUPFAM" id="SSF47384">
    <property type="entry name" value="Homodimeric domain of signal transducing histidine kinase"/>
    <property type="match status" value="1"/>
</dbReference>
<evidence type="ECO:0000256" key="7">
    <source>
        <dbReference type="ARBA" id="ARBA00022741"/>
    </source>
</evidence>
<dbReference type="Gene3D" id="3.30.565.10">
    <property type="entry name" value="Histidine kinase-like ATPase, C-terminal domain"/>
    <property type="match status" value="1"/>
</dbReference>
<evidence type="ECO:0000256" key="9">
    <source>
        <dbReference type="ARBA" id="ARBA00022840"/>
    </source>
</evidence>
<dbReference type="Gene3D" id="1.20.120.620">
    <property type="entry name" value="Backbone structure of the membrane domain of e. Coli histidine kinase receptor kdpd"/>
    <property type="match status" value="1"/>
</dbReference>
<organism evidence="15 16">
    <name type="scientific">Hungatella hathewayi WAL-18680</name>
    <dbReference type="NCBI Taxonomy" id="742737"/>
    <lineage>
        <taxon>Bacteria</taxon>
        <taxon>Bacillati</taxon>
        <taxon>Bacillota</taxon>
        <taxon>Clostridia</taxon>
        <taxon>Lachnospirales</taxon>
        <taxon>Lachnospiraceae</taxon>
        <taxon>Hungatella</taxon>
    </lineage>
</organism>
<gene>
    <name evidence="15" type="ORF">HMPREF9473_03770</name>
</gene>
<dbReference type="SMART" id="SM00387">
    <property type="entry name" value="HATPase_c"/>
    <property type="match status" value="1"/>
</dbReference>
<comment type="caution">
    <text evidence="15">The sequence shown here is derived from an EMBL/GenBank/DDBJ whole genome shotgun (WGS) entry which is preliminary data.</text>
</comment>
<keyword evidence="9" id="KW-0067">ATP-binding</keyword>
<keyword evidence="10 13" id="KW-1133">Transmembrane helix</keyword>
<sequence>MNLYDTENQALSLPSVLRNTGKCILLLFAVTLAGFLFFHLGFTEANIITIYILGVLVISVVTSSWIYSLISSLVSVLVFNFFFTAPHFTFQAYDQGYPVTFLVMFLAAFITGSLASRLKNQARQSAQSEYRTRVLFETSQLLQQARGGQEIMAAAASQLVKLLERDVVFYLSDGEKLGEPQFFPADDRGPAPCSQSDNEKAVAAWVFQHNHQAGAATDTLSSASCLYLAIRTSQHIHGVAGIVMGEEPLDSFERSVLLSILAESALALENDRNAREKETAAILAEHEQLRANLLRSISHDLRTPLTSISGNATNLLSYGSGLNEETKTQIYTDIYDDSMWLINLVENLLSVTRIEDGQMNLNPSAQLMDEVIAEALRHINRKHTEHTITVQSQEEFLLARMDARLIIQVIINIVDNAIKYTPEGSEIRIQTKKEGEWVIVEIADNGPGIPDDAKPHVFDMFYCGANEIADSRRSLGLGLALCHSIIRAHGGDIFLSNQEPHGSIFTFTLPAEEVTLHE</sequence>
<dbReference type="AlphaFoldDB" id="G5IJU2"/>
<dbReference type="InterPro" id="IPR036890">
    <property type="entry name" value="HATPase_C_sf"/>
</dbReference>
<dbReference type="HOGENOM" id="CLU_000445_89_5_9"/>
<evidence type="ECO:0000256" key="1">
    <source>
        <dbReference type="ARBA" id="ARBA00000085"/>
    </source>
</evidence>
<dbReference type="SUPFAM" id="SSF55874">
    <property type="entry name" value="ATPase domain of HSP90 chaperone/DNA topoisomerase II/histidine kinase"/>
    <property type="match status" value="1"/>
</dbReference>
<dbReference type="Pfam" id="PF00512">
    <property type="entry name" value="HisKA"/>
    <property type="match status" value="1"/>
</dbReference>
<dbReference type="InterPro" id="IPR038318">
    <property type="entry name" value="KdpD_sf"/>
</dbReference>
<dbReference type="Proteomes" id="UP000005384">
    <property type="component" value="Unassembled WGS sequence"/>
</dbReference>
<dbReference type="InterPro" id="IPR005467">
    <property type="entry name" value="His_kinase_dom"/>
</dbReference>
<dbReference type="PANTHER" id="PTHR45569:SF1">
    <property type="entry name" value="SENSOR PROTEIN KDPD"/>
    <property type="match status" value="1"/>
</dbReference>
<comment type="catalytic activity">
    <reaction evidence="1">
        <text>ATP + protein L-histidine = ADP + protein N-phospho-L-histidine.</text>
        <dbReference type="EC" id="2.7.13.3"/>
    </reaction>
</comment>
<evidence type="ECO:0000256" key="8">
    <source>
        <dbReference type="ARBA" id="ARBA00022777"/>
    </source>
</evidence>
<name>G5IJU2_9FIRM</name>
<protein>
    <recommendedName>
        <fullName evidence="3">histidine kinase</fullName>
        <ecNumber evidence="3">2.7.13.3</ecNumber>
    </recommendedName>
</protein>
<dbReference type="EC" id="2.7.13.3" evidence="3"/>
<keyword evidence="12 13" id="KW-0472">Membrane</keyword>
<dbReference type="PANTHER" id="PTHR45569">
    <property type="entry name" value="SENSOR PROTEIN KDPD"/>
    <property type="match status" value="1"/>
</dbReference>
<dbReference type="CDD" id="cd00082">
    <property type="entry name" value="HisKA"/>
    <property type="match status" value="1"/>
</dbReference>
<dbReference type="Pfam" id="PF13493">
    <property type="entry name" value="DUF4118"/>
    <property type="match status" value="1"/>
</dbReference>
<dbReference type="Pfam" id="PF02518">
    <property type="entry name" value="HATPase_c"/>
    <property type="match status" value="1"/>
</dbReference>
<dbReference type="RefSeq" id="WP_006781761.1">
    <property type="nucleotide sequence ID" value="NZ_CP040506.1"/>
</dbReference>
<dbReference type="GO" id="GO:0005524">
    <property type="term" value="F:ATP binding"/>
    <property type="evidence" value="ECO:0007669"/>
    <property type="project" value="UniProtKB-KW"/>
</dbReference>
<proteinExistence type="predicted"/>
<dbReference type="Gene3D" id="3.30.450.40">
    <property type="match status" value="1"/>
</dbReference>
<dbReference type="InterPro" id="IPR004358">
    <property type="entry name" value="Sig_transdc_His_kin-like_C"/>
</dbReference>
<dbReference type="InterPro" id="IPR025201">
    <property type="entry name" value="KdpD_TM"/>
</dbReference>
<dbReference type="InterPro" id="IPR029016">
    <property type="entry name" value="GAF-like_dom_sf"/>
</dbReference>
<evidence type="ECO:0000256" key="10">
    <source>
        <dbReference type="ARBA" id="ARBA00022989"/>
    </source>
</evidence>
<evidence type="ECO:0000313" key="15">
    <source>
        <dbReference type="EMBL" id="EHI58312.1"/>
    </source>
</evidence>
<evidence type="ECO:0000313" key="16">
    <source>
        <dbReference type="Proteomes" id="UP000005384"/>
    </source>
</evidence>
<evidence type="ECO:0000256" key="4">
    <source>
        <dbReference type="ARBA" id="ARBA00022553"/>
    </source>
</evidence>
<evidence type="ECO:0000256" key="12">
    <source>
        <dbReference type="ARBA" id="ARBA00023136"/>
    </source>
</evidence>
<keyword evidence="7" id="KW-0547">Nucleotide-binding</keyword>